<organism evidence="2 3">
    <name type="scientific">Colletotrichum melonis</name>
    <dbReference type="NCBI Taxonomy" id="1209925"/>
    <lineage>
        <taxon>Eukaryota</taxon>
        <taxon>Fungi</taxon>
        <taxon>Dikarya</taxon>
        <taxon>Ascomycota</taxon>
        <taxon>Pezizomycotina</taxon>
        <taxon>Sordariomycetes</taxon>
        <taxon>Hypocreomycetidae</taxon>
        <taxon>Glomerellales</taxon>
        <taxon>Glomerellaceae</taxon>
        <taxon>Colletotrichum</taxon>
        <taxon>Colletotrichum acutatum species complex</taxon>
    </lineage>
</organism>
<protein>
    <submittedName>
        <fullName evidence="2">Uncharacterized protein</fullName>
    </submittedName>
</protein>
<sequence length="201" mass="21992">MKPSTLLPLAATLVAAVDMASYKPSAGVDVAFADFVSEYYRTSEDKAATTTFTNFWPADGKMILAGRTFEGATAMLAVKQSLLPPNGNKSWWHLIRGATVGGETKTDKTFVAEIVVQTTGSAAFTVLKDAQGAPRLEPHSESLSVYNLTVSTTDSPTDIPCSIKKYWNMIIVEKALFSSSYWILSRISKQRTYSIVSYRNQ</sequence>
<dbReference type="AlphaFoldDB" id="A0AAI9U4U2"/>
<dbReference type="EMBL" id="MLGG01000057">
    <property type="protein sequence ID" value="KAK1450310.1"/>
    <property type="molecule type" value="Genomic_DNA"/>
</dbReference>
<evidence type="ECO:0000313" key="3">
    <source>
        <dbReference type="Proteomes" id="UP001239795"/>
    </source>
</evidence>
<evidence type="ECO:0000313" key="2">
    <source>
        <dbReference type="EMBL" id="KAK1450310.1"/>
    </source>
</evidence>
<comment type="caution">
    <text evidence="2">The sequence shown here is derived from an EMBL/GenBank/DDBJ whole genome shotgun (WGS) entry which is preliminary data.</text>
</comment>
<feature type="chain" id="PRO_5042596144" evidence="1">
    <location>
        <begin position="17"/>
        <end position="201"/>
    </location>
</feature>
<dbReference type="Proteomes" id="UP001239795">
    <property type="component" value="Unassembled WGS sequence"/>
</dbReference>
<keyword evidence="1" id="KW-0732">Signal</keyword>
<accession>A0AAI9U4U2</accession>
<name>A0AAI9U4U2_9PEZI</name>
<evidence type="ECO:0000256" key="1">
    <source>
        <dbReference type="SAM" id="SignalP"/>
    </source>
</evidence>
<proteinExistence type="predicted"/>
<feature type="signal peptide" evidence="1">
    <location>
        <begin position="1"/>
        <end position="16"/>
    </location>
</feature>
<keyword evidence="3" id="KW-1185">Reference proteome</keyword>
<reference evidence="2 3" key="1">
    <citation type="submission" date="2016-10" db="EMBL/GenBank/DDBJ databases">
        <title>The genome sequence of Colletotrichum fioriniae PJ7.</title>
        <authorList>
            <person name="Baroncelli R."/>
        </authorList>
    </citation>
    <scope>NUCLEOTIDE SEQUENCE [LARGE SCALE GENOMIC DNA]</scope>
    <source>
        <strain evidence="2">Col 31</strain>
    </source>
</reference>
<gene>
    <name evidence="2" type="ORF">CMEL01_07646</name>
</gene>